<reference evidence="2 3" key="1">
    <citation type="journal article" date="2007" name="Virology">
        <title>Sequence and annotation of the 314-kb MT325 and the 321-kb FR483 viruses that infect Chlorella Pbi.</title>
        <authorList>
            <person name="Fitzgerald L.A."/>
            <person name="Graves M.V."/>
            <person name="Li X."/>
            <person name="Feldblyum T."/>
            <person name="Hartigan J."/>
            <person name="Van Etten J.L."/>
        </authorList>
    </citation>
    <scope>NUCLEOTIDE SEQUENCE [LARGE SCALE GENOMIC DNA]</scope>
    <source>
        <strain evidence="2 3">FR483</strain>
    </source>
</reference>
<dbReference type="EMBL" id="DQ890022">
    <property type="protein sequence ID" value="ABT15552.1"/>
    <property type="molecule type" value="Genomic_DNA"/>
</dbReference>
<dbReference type="Proteomes" id="UP000204095">
    <property type="component" value="Segment"/>
</dbReference>
<dbReference type="RefSeq" id="YP_001425899.1">
    <property type="nucleotide sequence ID" value="NC_008603.1"/>
</dbReference>
<dbReference type="SUPFAM" id="SSF55608">
    <property type="entry name" value="Homing endonucleases"/>
    <property type="match status" value="2"/>
</dbReference>
<evidence type="ECO:0000313" key="2">
    <source>
        <dbReference type="EMBL" id="ABT15552.1"/>
    </source>
</evidence>
<name>A7J6X1_PBCVF</name>
<dbReference type="InterPro" id="IPR004042">
    <property type="entry name" value="Intein_endonuc_central"/>
</dbReference>
<evidence type="ECO:0000313" key="3">
    <source>
        <dbReference type="Proteomes" id="UP000204095"/>
    </source>
</evidence>
<feature type="domain" description="DOD-type homing endonuclease" evidence="1">
    <location>
        <begin position="96"/>
        <end position="237"/>
    </location>
</feature>
<protein>
    <submittedName>
        <fullName evidence="2">Uncharacterized protein N267L</fullName>
    </submittedName>
</protein>
<dbReference type="InterPro" id="IPR027434">
    <property type="entry name" value="Homing_endonucl"/>
</dbReference>
<organism evidence="2 3">
    <name type="scientific">Paramecium bursaria Chlorella virus FR483</name>
    <name type="common">PBCV-FR483</name>
    <dbReference type="NCBI Taxonomy" id="399781"/>
    <lineage>
        <taxon>Viruses</taxon>
        <taxon>Varidnaviria</taxon>
        <taxon>Bamfordvirae</taxon>
        <taxon>Nucleocytoviricota</taxon>
        <taxon>Megaviricetes</taxon>
        <taxon>Algavirales</taxon>
        <taxon>Phycodnaviridae</taxon>
        <taxon>Chlorovirus</taxon>
        <taxon>Chlorovirus conductrix</taxon>
        <taxon>Paramecium bursaria Chlorella virus A1</taxon>
    </lineage>
</organism>
<proteinExistence type="predicted"/>
<dbReference type="Gene3D" id="3.10.28.10">
    <property type="entry name" value="Homing endonucleases"/>
    <property type="match status" value="1"/>
</dbReference>
<gene>
    <name evidence="2" type="primary">N267L</name>
    <name evidence="2" type="ORF">FR483_N267L</name>
</gene>
<organismHost>
    <name type="scientific">Paramecium bursaria</name>
    <dbReference type="NCBI Taxonomy" id="74790"/>
</organismHost>
<accession>A7J6X1</accession>
<dbReference type="GeneID" id="5364428"/>
<dbReference type="PROSITE" id="PS50819">
    <property type="entry name" value="INTEIN_ENDONUCLEASE"/>
    <property type="match status" value="1"/>
</dbReference>
<evidence type="ECO:0000259" key="1">
    <source>
        <dbReference type="PROSITE" id="PS50819"/>
    </source>
</evidence>
<dbReference type="KEGG" id="vg:5364428"/>
<sequence>MSLHIPYIEEINDFTRQSHKKVRAVCALQVADKCPKEVCREYRDIMDIIERNDGKYMCIYCSRKLKSTGRNNPNCKYKDLDDDFFSLIDSVFKAYLLGWIASDGSIKEGAINIEIKDIDTDIIEILRDNICKSLPISHRFNGSMNSVKISISSNKIVSDVCGLLDIIPGKKSYTVKFPTSIPDNLKWHFIRGLFDGDGSIRKIQEHRHTRECSIASVSQHMKIEISDFCKIKNSINNGAIVYTGINAMIFLSKMYNNSGIFKLSRKYTEYLKYIDYFGSTGI</sequence>
<dbReference type="GO" id="GO:0004519">
    <property type="term" value="F:endonuclease activity"/>
    <property type="evidence" value="ECO:0007669"/>
    <property type="project" value="InterPro"/>
</dbReference>
<dbReference type="OrthoDB" id="4910at10239"/>